<proteinExistence type="predicted"/>
<reference evidence="1 2" key="1">
    <citation type="submission" date="2019-04" db="EMBL/GenBank/DDBJ databases">
        <authorList>
            <consortium name="DOE Joint Genome Institute"/>
            <person name="Mondo S."/>
            <person name="Kjaerbolling I."/>
            <person name="Vesth T."/>
            <person name="Frisvad J.C."/>
            <person name="Nybo J.L."/>
            <person name="Theobald S."/>
            <person name="Kildgaard S."/>
            <person name="Isbrandt T."/>
            <person name="Kuo A."/>
            <person name="Sato A."/>
            <person name="Lyhne E.K."/>
            <person name="Kogle M.E."/>
            <person name="Wiebenga A."/>
            <person name="Kun R.S."/>
            <person name="Lubbers R.J."/>
            <person name="Makela M.R."/>
            <person name="Barry K."/>
            <person name="Chovatia M."/>
            <person name="Clum A."/>
            <person name="Daum C."/>
            <person name="Haridas S."/>
            <person name="He G."/>
            <person name="LaButti K."/>
            <person name="Lipzen A."/>
            <person name="Riley R."/>
            <person name="Salamov A."/>
            <person name="Simmons B.A."/>
            <person name="Magnuson J.K."/>
            <person name="Henrissat B."/>
            <person name="Mortensen U.H."/>
            <person name="Larsen T.O."/>
            <person name="Devries R.P."/>
            <person name="Grigoriev I.V."/>
            <person name="Machida M."/>
            <person name="Baker S.E."/>
            <person name="Andersen M.R."/>
            <person name="Cantor M.N."/>
            <person name="Hua S.X."/>
        </authorList>
    </citation>
    <scope>NUCLEOTIDE SEQUENCE [LARGE SCALE GENOMIC DNA]</scope>
    <source>
        <strain evidence="1 2">CBS 117616</strain>
    </source>
</reference>
<keyword evidence="2" id="KW-1185">Reference proteome</keyword>
<accession>A0ABQ6X3E8</accession>
<organism evidence="1 2">
    <name type="scientific">Aspergillus pseudocaelatus</name>
    <dbReference type="NCBI Taxonomy" id="1825620"/>
    <lineage>
        <taxon>Eukaryota</taxon>
        <taxon>Fungi</taxon>
        <taxon>Dikarya</taxon>
        <taxon>Ascomycota</taxon>
        <taxon>Pezizomycotina</taxon>
        <taxon>Eurotiomycetes</taxon>
        <taxon>Eurotiomycetidae</taxon>
        <taxon>Eurotiales</taxon>
        <taxon>Aspergillaceae</taxon>
        <taxon>Aspergillus</taxon>
        <taxon>Aspergillus subgen. Circumdati</taxon>
    </lineage>
</organism>
<evidence type="ECO:0000313" key="2">
    <source>
        <dbReference type="Proteomes" id="UP000325395"/>
    </source>
</evidence>
<dbReference type="Proteomes" id="UP000325395">
    <property type="component" value="Unassembled WGS sequence"/>
</dbReference>
<dbReference type="EMBL" id="ML735693">
    <property type="protein sequence ID" value="KAE8422656.1"/>
    <property type="molecule type" value="Genomic_DNA"/>
</dbReference>
<name>A0ABQ6X3E8_9EURO</name>
<evidence type="ECO:0000313" key="1">
    <source>
        <dbReference type="EMBL" id="KAE8422656.1"/>
    </source>
</evidence>
<sequence length="97" mass="10846">MAPGGENGSLISYCIAMRMSVDPNCAMITSVQVVGENWANIDDRVERRRAQNRIAQRGYRKSKLLDEAGDTLTPLTMPYRIEEGKAGKRQRSSSQRS</sequence>
<gene>
    <name evidence="1" type="ORF">BDV36DRAFT_244949</name>
</gene>
<protein>
    <recommendedName>
        <fullName evidence="3">BZIP domain-containing protein</fullName>
    </recommendedName>
</protein>
<evidence type="ECO:0008006" key="3">
    <source>
        <dbReference type="Google" id="ProtNLM"/>
    </source>
</evidence>